<gene>
    <name evidence="1" type="ORF">LPJ61_006591</name>
</gene>
<evidence type="ECO:0000313" key="1">
    <source>
        <dbReference type="EMBL" id="KAJ1718508.1"/>
    </source>
</evidence>
<evidence type="ECO:0000313" key="2">
    <source>
        <dbReference type="Proteomes" id="UP001143981"/>
    </source>
</evidence>
<accession>A0A9W7XU63</accession>
<name>A0A9W7XU63_9FUNG</name>
<dbReference type="OrthoDB" id="10553042at2759"/>
<dbReference type="EMBL" id="JANBOI010003400">
    <property type="protein sequence ID" value="KAJ1718508.1"/>
    <property type="molecule type" value="Genomic_DNA"/>
</dbReference>
<feature type="non-terminal residue" evidence="1">
    <location>
        <position position="132"/>
    </location>
</feature>
<comment type="caution">
    <text evidence="1">The sequence shown here is derived from an EMBL/GenBank/DDBJ whole genome shotgun (WGS) entry which is preliminary data.</text>
</comment>
<reference evidence="1" key="1">
    <citation type="submission" date="2022-07" db="EMBL/GenBank/DDBJ databases">
        <title>Phylogenomic reconstructions and comparative analyses of Kickxellomycotina fungi.</title>
        <authorList>
            <person name="Reynolds N.K."/>
            <person name="Stajich J.E."/>
            <person name="Barry K."/>
            <person name="Grigoriev I.V."/>
            <person name="Crous P."/>
            <person name="Smith M.E."/>
        </authorList>
    </citation>
    <scope>NUCLEOTIDE SEQUENCE</scope>
    <source>
        <strain evidence="1">BCRC 34381</strain>
    </source>
</reference>
<proteinExistence type="predicted"/>
<organism evidence="1 2">
    <name type="scientific">Coemansia biformis</name>
    <dbReference type="NCBI Taxonomy" id="1286918"/>
    <lineage>
        <taxon>Eukaryota</taxon>
        <taxon>Fungi</taxon>
        <taxon>Fungi incertae sedis</taxon>
        <taxon>Zoopagomycota</taxon>
        <taxon>Kickxellomycotina</taxon>
        <taxon>Kickxellomycetes</taxon>
        <taxon>Kickxellales</taxon>
        <taxon>Kickxellaceae</taxon>
        <taxon>Coemansia</taxon>
    </lineage>
</organism>
<dbReference type="AlphaFoldDB" id="A0A9W7XU63"/>
<dbReference type="Proteomes" id="UP001143981">
    <property type="component" value="Unassembled WGS sequence"/>
</dbReference>
<sequence length="132" mass="14994">MDIADLESLIQLNAPSNHSWTPFSTSDDSNSIEFTKLKHLHVEYQAIHEGNGAVVPHRDGHPWKLCFPNLESLSIKCTKSICPLLEYMVLPSHMKEITIEMKLEDFQHHAEVSLPAANRIELKVYPFSSDDP</sequence>
<protein>
    <submittedName>
        <fullName evidence="1">Uncharacterized protein</fullName>
    </submittedName>
</protein>
<keyword evidence="2" id="KW-1185">Reference proteome</keyword>